<dbReference type="EMBL" id="CP136893">
    <property type="protein sequence ID" value="WOL04437.1"/>
    <property type="molecule type" value="Genomic_DNA"/>
</dbReference>
<dbReference type="Proteomes" id="UP001327560">
    <property type="component" value="Chromosome 4"/>
</dbReference>
<dbReference type="AlphaFoldDB" id="A0AAQ3K9S0"/>
<accession>A0AAQ3K9S0</accession>
<sequence length="167" mass="18788">MSFTALPLNPQAQPAIPHAEQAMEDLDLALRLGPPGGGSHLNIDWDALEELHSLAYQPQLPPSPFRLPTTLEEIRNRLVLENMRFPQNLQRPLAEAEQLAQLKSQIIETMATLDEETFWPIHSLTSLNWLTEQPSIGRRLNEKPKIRTVDGIPIKTKANACFKLITA</sequence>
<proteinExistence type="predicted"/>
<gene>
    <name evidence="1" type="ORF">Cni_G13158</name>
</gene>
<name>A0AAQ3K9S0_9LILI</name>
<protein>
    <submittedName>
        <fullName evidence="1">Uncharacterized protein</fullName>
    </submittedName>
</protein>
<evidence type="ECO:0000313" key="1">
    <source>
        <dbReference type="EMBL" id="WOL04437.1"/>
    </source>
</evidence>
<reference evidence="1 2" key="1">
    <citation type="submission" date="2023-10" db="EMBL/GenBank/DDBJ databases">
        <title>Chromosome-scale genome assembly provides insights into flower coloration mechanisms of Canna indica.</title>
        <authorList>
            <person name="Li C."/>
        </authorList>
    </citation>
    <scope>NUCLEOTIDE SEQUENCE [LARGE SCALE GENOMIC DNA]</scope>
    <source>
        <tissue evidence="1">Flower</tissue>
    </source>
</reference>
<organism evidence="1 2">
    <name type="scientific">Canna indica</name>
    <name type="common">Indian-shot</name>
    <dbReference type="NCBI Taxonomy" id="4628"/>
    <lineage>
        <taxon>Eukaryota</taxon>
        <taxon>Viridiplantae</taxon>
        <taxon>Streptophyta</taxon>
        <taxon>Embryophyta</taxon>
        <taxon>Tracheophyta</taxon>
        <taxon>Spermatophyta</taxon>
        <taxon>Magnoliopsida</taxon>
        <taxon>Liliopsida</taxon>
        <taxon>Zingiberales</taxon>
        <taxon>Cannaceae</taxon>
        <taxon>Canna</taxon>
    </lineage>
</organism>
<evidence type="ECO:0000313" key="2">
    <source>
        <dbReference type="Proteomes" id="UP001327560"/>
    </source>
</evidence>
<keyword evidence="2" id="KW-1185">Reference proteome</keyword>